<keyword evidence="2" id="KW-1185">Reference proteome</keyword>
<reference evidence="1" key="2">
    <citation type="submission" date="2020-11" db="EMBL/GenBank/DDBJ databases">
        <authorList>
            <person name="McCartney M.A."/>
            <person name="Auch B."/>
            <person name="Kono T."/>
            <person name="Mallez S."/>
            <person name="Becker A."/>
            <person name="Gohl D.M."/>
            <person name="Silverstein K.A.T."/>
            <person name="Koren S."/>
            <person name="Bechman K.B."/>
            <person name="Herman A."/>
            <person name="Abrahante J.E."/>
            <person name="Garbe J."/>
        </authorList>
    </citation>
    <scope>NUCLEOTIDE SEQUENCE</scope>
    <source>
        <strain evidence="1">Duluth1</strain>
        <tissue evidence="1">Whole animal</tissue>
    </source>
</reference>
<protein>
    <submittedName>
        <fullName evidence="1">Uncharacterized protein</fullName>
    </submittedName>
</protein>
<dbReference type="Proteomes" id="UP000828390">
    <property type="component" value="Unassembled WGS sequence"/>
</dbReference>
<sequence>MCKGRSQLMPQPKCVKNALSECQKPTCVTDDLSERHKEIYFTDALSECQKPKCVTDAFSEFHSQNVLPTLSVNATAKMCHRRFQ</sequence>
<dbReference type="AlphaFoldDB" id="A0A9D4MUY0"/>
<evidence type="ECO:0000313" key="2">
    <source>
        <dbReference type="Proteomes" id="UP000828390"/>
    </source>
</evidence>
<comment type="caution">
    <text evidence="1">The sequence shown here is derived from an EMBL/GenBank/DDBJ whole genome shotgun (WGS) entry which is preliminary data.</text>
</comment>
<reference evidence="1" key="1">
    <citation type="journal article" date="2019" name="bioRxiv">
        <title>The Genome of the Zebra Mussel, Dreissena polymorpha: A Resource for Invasive Species Research.</title>
        <authorList>
            <person name="McCartney M.A."/>
            <person name="Auch B."/>
            <person name="Kono T."/>
            <person name="Mallez S."/>
            <person name="Zhang Y."/>
            <person name="Obille A."/>
            <person name="Becker A."/>
            <person name="Abrahante J.E."/>
            <person name="Garbe J."/>
            <person name="Badalamenti J.P."/>
            <person name="Herman A."/>
            <person name="Mangelson H."/>
            <person name="Liachko I."/>
            <person name="Sullivan S."/>
            <person name="Sone E.D."/>
            <person name="Koren S."/>
            <person name="Silverstein K.A.T."/>
            <person name="Beckman K.B."/>
            <person name="Gohl D.M."/>
        </authorList>
    </citation>
    <scope>NUCLEOTIDE SEQUENCE</scope>
    <source>
        <strain evidence="1">Duluth1</strain>
        <tissue evidence="1">Whole animal</tissue>
    </source>
</reference>
<accession>A0A9D4MUY0</accession>
<dbReference type="EMBL" id="JAIWYP010000001">
    <property type="protein sequence ID" value="KAH3883820.1"/>
    <property type="molecule type" value="Genomic_DNA"/>
</dbReference>
<gene>
    <name evidence="1" type="ORF">DPMN_007788</name>
</gene>
<name>A0A9D4MUY0_DREPO</name>
<organism evidence="1 2">
    <name type="scientific">Dreissena polymorpha</name>
    <name type="common">Zebra mussel</name>
    <name type="synonym">Mytilus polymorpha</name>
    <dbReference type="NCBI Taxonomy" id="45954"/>
    <lineage>
        <taxon>Eukaryota</taxon>
        <taxon>Metazoa</taxon>
        <taxon>Spiralia</taxon>
        <taxon>Lophotrochozoa</taxon>
        <taxon>Mollusca</taxon>
        <taxon>Bivalvia</taxon>
        <taxon>Autobranchia</taxon>
        <taxon>Heteroconchia</taxon>
        <taxon>Euheterodonta</taxon>
        <taxon>Imparidentia</taxon>
        <taxon>Neoheterodontei</taxon>
        <taxon>Myida</taxon>
        <taxon>Dreissenoidea</taxon>
        <taxon>Dreissenidae</taxon>
        <taxon>Dreissena</taxon>
    </lineage>
</organism>
<evidence type="ECO:0000313" key="1">
    <source>
        <dbReference type="EMBL" id="KAH3883820.1"/>
    </source>
</evidence>
<proteinExistence type="predicted"/>